<feature type="binding site" evidence="8">
    <location>
        <position position="372"/>
    </location>
    <ligand>
        <name>Mn(2+)</name>
        <dbReference type="ChEBI" id="CHEBI:29035"/>
        <label>2</label>
    </ligand>
</feature>
<feature type="binding site" evidence="8">
    <location>
        <position position="311"/>
    </location>
    <ligand>
        <name>Mn(2+)</name>
        <dbReference type="ChEBI" id="CHEBI:29035"/>
        <label>2</label>
    </ligand>
</feature>
<dbReference type="PROSITE" id="PS00631">
    <property type="entry name" value="CYTOSOL_AP"/>
    <property type="match status" value="1"/>
</dbReference>
<comment type="catalytic activity">
    <reaction evidence="1 8">
        <text>Release of an N-terminal amino acid, Xaa-|-Yaa-, in which Xaa is preferably Leu, but may be other amino acids including Pro although not Arg or Lys, and Yaa may be Pro. Amino acid amides and methyl esters are also readily hydrolyzed, but rates on arylamides are exceedingly low.</text>
        <dbReference type="EC" id="3.4.11.1"/>
    </reaction>
</comment>
<evidence type="ECO:0000256" key="5">
    <source>
        <dbReference type="ARBA" id="ARBA00022670"/>
    </source>
</evidence>
<keyword evidence="8" id="KW-0963">Cytoplasm</keyword>
<comment type="similarity">
    <text evidence="3 8">Belongs to the peptidase M17 family.</text>
</comment>
<feature type="binding site" evidence="8">
    <location>
        <position position="372"/>
    </location>
    <ligand>
        <name>Mn(2+)</name>
        <dbReference type="ChEBI" id="CHEBI:29035"/>
        <label>1</label>
    </ligand>
</feature>
<comment type="function">
    <text evidence="7 8">Presumably involved in the processing and regular turnover of intracellular proteins. Catalyzes the removal of unsubstituted N-terminal amino acids from various peptides.</text>
</comment>
<dbReference type="Pfam" id="PF02789">
    <property type="entry name" value="Peptidase_M17_N"/>
    <property type="match status" value="1"/>
</dbReference>
<evidence type="ECO:0000313" key="10">
    <source>
        <dbReference type="EMBL" id="GAA4703158.1"/>
    </source>
</evidence>
<evidence type="ECO:0000259" key="9">
    <source>
        <dbReference type="PROSITE" id="PS00631"/>
    </source>
</evidence>
<reference evidence="11" key="1">
    <citation type="journal article" date="2019" name="Int. J. Syst. Evol. Microbiol.">
        <title>The Global Catalogue of Microorganisms (GCM) 10K type strain sequencing project: providing services to taxonomists for standard genome sequencing and annotation.</title>
        <authorList>
            <consortium name="The Broad Institute Genomics Platform"/>
            <consortium name="The Broad Institute Genome Sequencing Center for Infectious Disease"/>
            <person name="Wu L."/>
            <person name="Ma J."/>
        </authorList>
    </citation>
    <scope>NUCLEOTIDE SEQUENCE [LARGE SCALE GENOMIC DNA]</scope>
    <source>
        <strain evidence="11">JCM 17975</strain>
    </source>
</reference>
<dbReference type="InterPro" id="IPR008283">
    <property type="entry name" value="Peptidase_M17_N"/>
</dbReference>
<protein>
    <recommendedName>
        <fullName evidence="8">Probable cytosol aminopeptidase</fullName>
        <ecNumber evidence="8">3.4.11.1</ecNumber>
    </recommendedName>
    <alternativeName>
        <fullName evidence="8">Leucine aminopeptidase</fullName>
        <shortName evidence="8">LAP</shortName>
        <ecNumber evidence="8">3.4.11.10</ecNumber>
    </alternativeName>
    <alternativeName>
        <fullName evidence="8">Leucyl aminopeptidase</fullName>
    </alternativeName>
</protein>
<dbReference type="EC" id="3.4.11.1" evidence="8"/>
<comment type="subcellular location">
    <subcellularLocation>
        <location evidence="8">Cytoplasm</location>
    </subcellularLocation>
</comment>
<dbReference type="Proteomes" id="UP001500843">
    <property type="component" value="Unassembled WGS sequence"/>
</dbReference>
<dbReference type="Gene3D" id="3.40.220.10">
    <property type="entry name" value="Leucine Aminopeptidase, subunit E, domain 1"/>
    <property type="match status" value="1"/>
</dbReference>
<evidence type="ECO:0000256" key="4">
    <source>
        <dbReference type="ARBA" id="ARBA00022438"/>
    </source>
</evidence>
<dbReference type="InterPro" id="IPR023042">
    <property type="entry name" value="Peptidase_M17_leu_NH2_pept"/>
</dbReference>
<proteinExistence type="inferred from homology"/>
<dbReference type="PANTHER" id="PTHR11963">
    <property type="entry name" value="LEUCINE AMINOPEPTIDASE-RELATED"/>
    <property type="match status" value="1"/>
</dbReference>
<dbReference type="SUPFAM" id="SSF52949">
    <property type="entry name" value="Macro domain-like"/>
    <property type="match status" value="1"/>
</dbReference>
<dbReference type="InterPro" id="IPR011356">
    <property type="entry name" value="Leucine_aapep/pepB"/>
</dbReference>
<dbReference type="PRINTS" id="PR00481">
    <property type="entry name" value="LAMNOPPTDASE"/>
</dbReference>
<keyword evidence="6 8" id="KW-0378">Hydrolase</keyword>
<feature type="domain" description="Cytosol aminopeptidase" evidence="9">
    <location>
        <begin position="368"/>
        <end position="375"/>
    </location>
</feature>
<dbReference type="NCBIfam" id="NF002073">
    <property type="entry name" value="PRK00913.1-2"/>
    <property type="match status" value="1"/>
</dbReference>
<keyword evidence="8" id="KW-0464">Manganese</keyword>
<feature type="binding site" evidence="8">
    <location>
        <position position="288"/>
    </location>
    <ligand>
        <name>Mn(2+)</name>
        <dbReference type="ChEBI" id="CHEBI:29035"/>
        <label>2</label>
    </ligand>
</feature>
<sequence>MSEARDTIGLVTSVILSSKNPTAVKAEALVVATAQTSDGVAVVSDQLPTDLLTQLESLAPQLGVTGARDEVRKIPAGPKLAVDVLVLTGLGERAEDGTFATETLRRAAGAATRELAGLRSAAIALPASDDDEITAVTEGALLGAYVFNRYRTTGRSTEKEAAKDAAKDARNRKDPVAAIEILTPLHKNAKAKVVAERAQVVAAAVHAARDLVNTAPNELYPATFADAAKAAAKDVRHVKVTVLDDKQLASGGYGGLTAVGQGSARGPRLVKVAYTPAKPNGKVALVGKGITFDSGGISIKPAAGMEAMKSDMAGAAAVLSTVVAAAKLNLPLAITGYLCLAENMPGGNAQRPADVVTIYGGKTVEVLNTDAEGRVVMADGLVSAVEDGHDVVLDIATLTGAQVVALGTRTSAVMGTDTVRDEVKAAADASGELFWPMPLPEELKSNIKSKVADVANSGPRWGGMLNAGLFLQTFVGDHPWAHLDIAGPAFNDGGAHGYTPGGGTGVGVRTLLGFLEGRAAAEKAEK</sequence>
<dbReference type="GO" id="GO:0004177">
    <property type="term" value="F:aminopeptidase activity"/>
    <property type="evidence" value="ECO:0007669"/>
    <property type="project" value="UniProtKB-KW"/>
</dbReference>
<organism evidence="10 11">
    <name type="scientific">Promicromonospora umidemergens</name>
    <dbReference type="NCBI Taxonomy" id="629679"/>
    <lineage>
        <taxon>Bacteria</taxon>
        <taxon>Bacillati</taxon>
        <taxon>Actinomycetota</taxon>
        <taxon>Actinomycetes</taxon>
        <taxon>Micrococcales</taxon>
        <taxon>Promicromonosporaceae</taxon>
        <taxon>Promicromonospora</taxon>
    </lineage>
</organism>
<dbReference type="HAMAP" id="MF_00181">
    <property type="entry name" value="Cytosol_peptidase_M17"/>
    <property type="match status" value="1"/>
</dbReference>
<keyword evidence="5 8" id="KW-0645">Protease</keyword>
<feature type="binding site" evidence="8">
    <location>
        <position position="293"/>
    </location>
    <ligand>
        <name>Mn(2+)</name>
        <dbReference type="ChEBI" id="CHEBI:29035"/>
        <label>1</label>
    </ligand>
</feature>
<evidence type="ECO:0000256" key="2">
    <source>
        <dbReference type="ARBA" id="ARBA00000967"/>
    </source>
</evidence>
<comment type="catalytic activity">
    <reaction evidence="2 8">
        <text>Release of an N-terminal amino acid, preferentially leucine, but not glutamic or aspartic acids.</text>
        <dbReference type="EC" id="3.4.11.10"/>
    </reaction>
</comment>
<evidence type="ECO:0000256" key="8">
    <source>
        <dbReference type="HAMAP-Rule" id="MF_00181"/>
    </source>
</evidence>
<feature type="binding site" evidence="8">
    <location>
        <position position="370"/>
    </location>
    <ligand>
        <name>Mn(2+)</name>
        <dbReference type="ChEBI" id="CHEBI:29035"/>
        <label>1</label>
    </ligand>
</feature>
<gene>
    <name evidence="8" type="primary">pepA</name>
    <name evidence="10" type="ORF">GCM10023198_25590</name>
</gene>
<dbReference type="EMBL" id="BAABHM010000011">
    <property type="protein sequence ID" value="GAA4703158.1"/>
    <property type="molecule type" value="Genomic_DNA"/>
</dbReference>
<keyword evidence="8" id="KW-0479">Metal-binding</keyword>
<evidence type="ECO:0000313" key="11">
    <source>
        <dbReference type="Proteomes" id="UP001500843"/>
    </source>
</evidence>
<evidence type="ECO:0000256" key="3">
    <source>
        <dbReference type="ARBA" id="ARBA00009528"/>
    </source>
</evidence>
<evidence type="ECO:0000256" key="6">
    <source>
        <dbReference type="ARBA" id="ARBA00022801"/>
    </source>
</evidence>
<dbReference type="InterPro" id="IPR043472">
    <property type="entry name" value="Macro_dom-like"/>
</dbReference>
<comment type="caution">
    <text evidence="10">The sequence shown here is derived from an EMBL/GenBank/DDBJ whole genome shotgun (WGS) entry which is preliminary data.</text>
</comment>
<feature type="active site" evidence="8">
    <location>
        <position position="300"/>
    </location>
</feature>
<dbReference type="SUPFAM" id="SSF53187">
    <property type="entry name" value="Zn-dependent exopeptidases"/>
    <property type="match status" value="1"/>
</dbReference>
<keyword evidence="11" id="KW-1185">Reference proteome</keyword>
<accession>A0ABP8XC33</accession>
<dbReference type="InterPro" id="IPR000819">
    <property type="entry name" value="Peptidase_M17_C"/>
</dbReference>
<dbReference type="Pfam" id="PF00883">
    <property type="entry name" value="Peptidase_M17"/>
    <property type="match status" value="1"/>
</dbReference>
<comment type="cofactor">
    <cofactor evidence="8">
        <name>Mn(2+)</name>
        <dbReference type="ChEBI" id="CHEBI:29035"/>
    </cofactor>
    <text evidence="8">Binds 2 manganese ions per subunit.</text>
</comment>
<dbReference type="PANTHER" id="PTHR11963:SF23">
    <property type="entry name" value="CYTOSOL AMINOPEPTIDASE"/>
    <property type="match status" value="1"/>
</dbReference>
<evidence type="ECO:0000256" key="7">
    <source>
        <dbReference type="ARBA" id="ARBA00049972"/>
    </source>
</evidence>
<dbReference type="CDD" id="cd00433">
    <property type="entry name" value="Peptidase_M17"/>
    <property type="match status" value="1"/>
</dbReference>
<keyword evidence="4 8" id="KW-0031">Aminopeptidase</keyword>
<feature type="binding site" evidence="8">
    <location>
        <position position="293"/>
    </location>
    <ligand>
        <name>Mn(2+)</name>
        <dbReference type="ChEBI" id="CHEBI:29035"/>
        <label>2</label>
    </ligand>
</feature>
<feature type="active site" evidence="8">
    <location>
        <position position="374"/>
    </location>
</feature>
<evidence type="ECO:0000256" key="1">
    <source>
        <dbReference type="ARBA" id="ARBA00000135"/>
    </source>
</evidence>
<dbReference type="EC" id="3.4.11.10" evidence="8"/>
<name>A0ABP8XC33_9MICO</name>
<dbReference type="Gene3D" id="3.40.630.10">
    <property type="entry name" value="Zn peptidases"/>
    <property type="match status" value="1"/>
</dbReference>